<evidence type="ECO:0000313" key="7">
    <source>
        <dbReference type="EMBL" id="SHG82650.1"/>
    </source>
</evidence>
<feature type="transmembrane region" description="Helical" evidence="6">
    <location>
        <begin position="319"/>
        <end position="337"/>
    </location>
</feature>
<accession>A0A1M5MZB0</accession>
<gene>
    <name evidence="7" type="ORF">SAMN04488530_10878</name>
</gene>
<keyword evidence="4 6" id="KW-1133">Transmembrane helix</keyword>
<comment type="subcellular location">
    <subcellularLocation>
        <location evidence="1">Cell membrane</location>
        <topology evidence="1">Multi-pass membrane protein</topology>
    </subcellularLocation>
</comment>
<feature type="transmembrane region" description="Helical" evidence="6">
    <location>
        <begin position="43"/>
        <end position="66"/>
    </location>
</feature>
<dbReference type="EMBL" id="FQWX01000008">
    <property type="protein sequence ID" value="SHG82650.1"/>
    <property type="molecule type" value="Genomic_DNA"/>
</dbReference>
<feature type="transmembrane region" description="Helical" evidence="6">
    <location>
        <begin position="387"/>
        <end position="404"/>
    </location>
</feature>
<keyword evidence="5 6" id="KW-0472">Membrane</keyword>
<keyword evidence="8" id="KW-1185">Reference proteome</keyword>
<reference evidence="8" key="1">
    <citation type="submission" date="2016-11" db="EMBL/GenBank/DDBJ databases">
        <authorList>
            <person name="Varghese N."/>
            <person name="Submissions S."/>
        </authorList>
    </citation>
    <scope>NUCLEOTIDE SEQUENCE [LARGE SCALE GENOMIC DNA]</scope>
    <source>
        <strain evidence="8">DSM 2635</strain>
    </source>
</reference>
<dbReference type="InterPro" id="IPR002797">
    <property type="entry name" value="Polysacc_synth"/>
</dbReference>
<name>A0A1M5MZB0_9FIRM</name>
<feature type="transmembrane region" description="Helical" evidence="6">
    <location>
        <begin position="87"/>
        <end position="103"/>
    </location>
</feature>
<dbReference type="Proteomes" id="UP000243255">
    <property type="component" value="Unassembled WGS sequence"/>
</dbReference>
<evidence type="ECO:0000256" key="1">
    <source>
        <dbReference type="ARBA" id="ARBA00004651"/>
    </source>
</evidence>
<keyword evidence="3 6" id="KW-0812">Transmembrane</keyword>
<proteinExistence type="predicted"/>
<dbReference type="GO" id="GO:0005886">
    <property type="term" value="C:plasma membrane"/>
    <property type="evidence" value="ECO:0007669"/>
    <property type="project" value="UniProtKB-SubCell"/>
</dbReference>
<feature type="transmembrane region" description="Helical" evidence="6">
    <location>
        <begin position="443"/>
        <end position="465"/>
    </location>
</feature>
<feature type="transmembrane region" description="Helical" evidence="6">
    <location>
        <begin position="410"/>
        <end position="431"/>
    </location>
</feature>
<evidence type="ECO:0000256" key="3">
    <source>
        <dbReference type="ARBA" id="ARBA00022692"/>
    </source>
</evidence>
<evidence type="ECO:0000256" key="5">
    <source>
        <dbReference type="ARBA" id="ARBA00023136"/>
    </source>
</evidence>
<evidence type="ECO:0000256" key="2">
    <source>
        <dbReference type="ARBA" id="ARBA00022475"/>
    </source>
</evidence>
<feature type="transmembrane region" description="Helical" evidence="6">
    <location>
        <begin position="181"/>
        <end position="203"/>
    </location>
</feature>
<dbReference type="PANTHER" id="PTHR30250">
    <property type="entry name" value="PST FAMILY PREDICTED COLANIC ACID TRANSPORTER"/>
    <property type="match status" value="1"/>
</dbReference>
<dbReference type="RefSeq" id="WP_242948830.1">
    <property type="nucleotide sequence ID" value="NZ_BAABCH010000002.1"/>
</dbReference>
<dbReference type="Pfam" id="PF01943">
    <property type="entry name" value="Polysacc_synt"/>
    <property type="match status" value="1"/>
</dbReference>
<feature type="transmembrane region" description="Helical" evidence="6">
    <location>
        <begin position="277"/>
        <end position="298"/>
    </location>
</feature>
<feature type="transmembrane region" description="Helical" evidence="6">
    <location>
        <begin position="471"/>
        <end position="489"/>
    </location>
</feature>
<dbReference type="AlphaFoldDB" id="A0A1M5MZB0"/>
<evidence type="ECO:0000256" key="4">
    <source>
        <dbReference type="ARBA" id="ARBA00022989"/>
    </source>
</evidence>
<organism evidence="7 8">
    <name type="scientific">Asaccharospora irregularis DSM 2635</name>
    <dbReference type="NCBI Taxonomy" id="1121321"/>
    <lineage>
        <taxon>Bacteria</taxon>
        <taxon>Bacillati</taxon>
        <taxon>Bacillota</taxon>
        <taxon>Clostridia</taxon>
        <taxon>Peptostreptococcales</taxon>
        <taxon>Peptostreptococcaceae</taxon>
        <taxon>Asaccharospora</taxon>
    </lineage>
</organism>
<feature type="transmembrane region" description="Helical" evidence="6">
    <location>
        <begin position="7"/>
        <end position="31"/>
    </location>
</feature>
<feature type="transmembrane region" description="Helical" evidence="6">
    <location>
        <begin position="157"/>
        <end position="175"/>
    </location>
</feature>
<keyword evidence="2" id="KW-1003">Cell membrane</keyword>
<dbReference type="PANTHER" id="PTHR30250:SF24">
    <property type="entry name" value="STAGE V SPORULATION PROTEIN B"/>
    <property type="match status" value="1"/>
</dbReference>
<dbReference type="STRING" id="1121321.SAMN04488530_10878"/>
<dbReference type="InterPro" id="IPR024923">
    <property type="entry name" value="PG_synth_SpoVB"/>
</dbReference>
<dbReference type="PIRSF" id="PIRSF038958">
    <property type="entry name" value="PG_synth_SpoVB"/>
    <property type="match status" value="1"/>
</dbReference>
<dbReference type="InterPro" id="IPR050833">
    <property type="entry name" value="Poly_Biosynth_Transport"/>
</dbReference>
<evidence type="ECO:0000313" key="8">
    <source>
        <dbReference type="Proteomes" id="UP000243255"/>
    </source>
</evidence>
<protein>
    <submittedName>
        <fullName evidence="7">Stage V sporulation protein B</fullName>
    </submittedName>
</protein>
<evidence type="ECO:0000256" key="6">
    <source>
        <dbReference type="SAM" id="Phobius"/>
    </source>
</evidence>
<feature type="transmembrane region" description="Helical" evidence="6">
    <location>
        <begin position="123"/>
        <end position="145"/>
    </location>
</feature>
<sequence>MIKRKKIILNAVILTLSTMMLGFVGMIFRVYLSNKIGAEGMGLFQLIMSINIMTSTFAISGIRVTLTRLVAEELAKGNPVDNIVKKGFVYSLIFSITAAVLLYNNAEFISILFLKDVRAIVPLKILSCSLPFTGICACLNGYFYGARKVTKSVGADILESCIMIGIILFSINTFSSKDLEYTCSLICLSMSISILISTFYLYILYIFDRNRIYKVKYCKEKAFTLLHILNISLPIACSAYIQTSLKTVEDILIPSKLRQFGSSNSSSLAIFGMVKGMVLPLLVFPSIFLASFSTLIIPEIAEANTLNKNKYLNYILSRVIKFTLILAMFATGLFIVFSTELSISIYNNHRLSAIVRILSPLIPLMYLDRIVDGSLNALNQQMKTLKYNLIDISVKIFMICFLIPRYGIEGFFLVLFISTILNSSLSINRLLKVTKLQFDILDWVINPILSIIISCFTVKILFRVIGISQFIISQIITVALLYFIFLLLFKCVTKRDISWFIDGFKQDIKQIDWNNIRIYKQF</sequence>